<sequence length="720" mass="78082">MLHHNARAPLLLLAIFLLFAGASPAISCTAQDSRSLLRFLAGLSHSGGRLAASWRPGTDCRHGGGWEGVTCDENGTVTEVSLPSRGLHGRISSSLADMAGLTRLNLSHNALSGDLPSNLISSMTTLLVLDVSFNNLDGFRPPPSSLITNNLQVLDISSNKFAGELLLLSSPIWNPYAMGNLIALNASNNSFTGLMPAATLCRASPSLSVLDLSYNKFTGEISPAIAGCSMLKVFMAGYNKLSGTLPIELFNMRSLEHISFTNNGGLEGELDGSHIAKLSNLVTLDLGWNSFSGEIPESIGQLKKLEVLRLSNNTMSGDLPSSLSNCTRLTVIDLKINNFSGDLHKVDFSAMHNLKTLDLLCNNFSGTIPESIYSCSNLIALRFATNHIHGEISSRIGDLKHLSFLSLTENSFTNIAKVFHALKSSKNIVSLFIGQNFLNEAIPETIDGFENLQHLAMQECSLTGKIPLWISKLKNLKVLDLSGNRLTGSIPSWISSLNNLFYLDVSNNNLTGQIPVTLMEMPMLKLDDIEPYLSRPFDLPLYRIKLMRQYRALTSFPALFNLSTNNFTGMILPEIGMLKALTELDFSRNKLLGEIPLSICNLTKLHVLDLSSNHLTGPIPSALSKLNFLAKFNISNNDLEGTVPTGGQMSTFSNSSFDGNPKLCGSVLAKNCDSSVKAAPTVPAISEKEFSNKAIFGIAFGVFFGIGVLYDQLVFSRYFG</sequence>
<evidence type="ECO:0000256" key="18">
    <source>
        <dbReference type="SAM" id="Phobius"/>
    </source>
</evidence>
<evidence type="ECO:0000256" key="2">
    <source>
        <dbReference type="ARBA" id="ARBA00004236"/>
    </source>
</evidence>
<dbReference type="eggNOG" id="KOG0619">
    <property type="taxonomic scope" value="Eukaryota"/>
</dbReference>
<evidence type="ECO:0000256" key="14">
    <source>
        <dbReference type="ARBA" id="ARBA00023170"/>
    </source>
</evidence>
<dbReference type="InterPro" id="IPR055414">
    <property type="entry name" value="LRR_R13L4/SHOC2-like"/>
</dbReference>
<keyword evidence="11" id="KW-0808">Transferase</keyword>
<feature type="domain" description="Leucine-rich repeat-containing N-terminal plant-type" evidence="20">
    <location>
        <begin position="30"/>
        <end position="72"/>
    </location>
</feature>
<dbReference type="Pfam" id="PF08263">
    <property type="entry name" value="LRRNT_2"/>
    <property type="match status" value="1"/>
</dbReference>
<keyword evidence="9 19" id="KW-0732">Signal</keyword>
<dbReference type="GO" id="GO:0004674">
    <property type="term" value="F:protein serine/threonine kinase activity"/>
    <property type="evidence" value="ECO:0007669"/>
    <property type="project" value="UniProtKB-KW"/>
</dbReference>
<evidence type="ECO:0000256" key="16">
    <source>
        <dbReference type="ARBA" id="ARBA00047899"/>
    </source>
</evidence>
<dbReference type="PANTHER" id="PTHR48060:SF19">
    <property type="entry name" value="LEUCINE-RICH REPEAT-CONTAINING N-TERMINAL PLANT-TYPE DOMAIN-CONTAINING PROTEIN"/>
    <property type="match status" value="1"/>
</dbReference>
<keyword evidence="8 18" id="KW-0812">Transmembrane</keyword>
<protein>
    <recommendedName>
        <fullName evidence="4">non-specific serine/threonine protein kinase</fullName>
        <ecNumber evidence="4">2.7.11.1</ecNumber>
    </recommendedName>
</protein>
<evidence type="ECO:0000256" key="8">
    <source>
        <dbReference type="ARBA" id="ARBA00022692"/>
    </source>
</evidence>
<keyword evidence="5" id="KW-1003">Cell membrane</keyword>
<dbReference type="SMART" id="SM00365">
    <property type="entry name" value="LRR_SD22"/>
    <property type="match status" value="4"/>
</dbReference>
<dbReference type="FunFam" id="3.80.10.10:FF:000129">
    <property type="entry name" value="Leucine-rich repeat receptor-like kinase"/>
    <property type="match status" value="1"/>
</dbReference>
<reference evidence="23" key="2">
    <citation type="submission" date="2013-12" db="EMBL/GenBank/DDBJ databases">
        <authorList>
            <person name="Yu Y."/>
            <person name="Lee S."/>
            <person name="de Baynast K."/>
            <person name="Wissotski M."/>
            <person name="Liu L."/>
            <person name="Talag J."/>
            <person name="Goicoechea J."/>
            <person name="Angelova A."/>
            <person name="Jetty R."/>
            <person name="Kudrna D."/>
            <person name="Golser W."/>
            <person name="Rivera L."/>
            <person name="Zhang J."/>
            <person name="Wing R."/>
        </authorList>
    </citation>
    <scope>NUCLEOTIDE SEQUENCE</scope>
</reference>
<reference evidence="22" key="3">
    <citation type="submission" date="2015-04" db="UniProtKB">
        <authorList>
            <consortium name="EnsemblPlants"/>
        </authorList>
    </citation>
    <scope>IDENTIFICATION</scope>
</reference>
<dbReference type="Pfam" id="PF23598">
    <property type="entry name" value="LRR_14"/>
    <property type="match status" value="1"/>
</dbReference>
<dbReference type="EC" id="2.7.11.1" evidence="4"/>
<evidence type="ECO:0000259" key="20">
    <source>
        <dbReference type="Pfam" id="PF08263"/>
    </source>
</evidence>
<dbReference type="InterPro" id="IPR001611">
    <property type="entry name" value="Leu-rich_rpt"/>
</dbReference>
<comment type="subcellular location">
    <subcellularLocation>
        <location evidence="2">Cell membrane</location>
    </subcellularLocation>
    <subcellularLocation>
        <location evidence="1">Membrane</location>
        <topology evidence="1">Single-pass membrane protein</topology>
    </subcellularLocation>
</comment>
<comment type="catalytic activity">
    <reaction evidence="17">
        <text>L-seryl-[protein] + ATP = O-phospho-L-seryl-[protein] + ADP + H(+)</text>
        <dbReference type="Rhea" id="RHEA:17989"/>
        <dbReference type="Rhea" id="RHEA-COMP:9863"/>
        <dbReference type="Rhea" id="RHEA-COMP:11604"/>
        <dbReference type="ChEBI" id="CHEBI:15378"/>
        <dbReference type="ChEBI" id="CHEBI:29999"/>
        <dbReference type="ChEBI" id="CHEBI:30616"/>
        <dbReference type="ChEBI" id="CHEBI:83421"/>
        <dbReference type="ChEBI" id="CHEBI:456216"/>
        <dbReference type="EC" id="2.7.11.1"/>
    </reaction>
</comment>
<dbReference type="Pfam" id="PF00560">
    <property type="entry name" value="LRR_1"/>
    <property type="match status" value="6"/>
</dbReference>
<keyword evidence="15" id="KW-0325">Glycoprotein</keyword>
<dbReference type="PROSITE" id="PS51450">
    <property type="entry name" value="LRR"/>
    <property type="match status" value="1"/>
</dbReference>
<evidence type="ECO:0000259" key="21">
    <source>
        <dbReference type="Pfam" id="PF23598"/>
    </source>
</evidence>
<dbReference type="SUPFAM" id="SSF52047">
    <property type="entry name" value="RNI-like"/>
    <property type="match status" value="1"/>
</dbReference>
<keyword evidence="6" id="KW-0723">Serine/threonine-protein kinase</keyword>
<accession>A0A0D9VCD6</accession>
<feature type="signal peptide" evidence="19">
    <location>
        <begin position="1"/>
        <end position="24"/>
    </location>
</feature>
<keyword evidence="7" id="KW-0433">Leucine-rich repeat</keyword>
<organism evidence="22 23">
    <name type="scientific">Leersia perrieri</name>
    <dbReference type="NCBI Taxonomy" id="77586"/>
    <lineage>
        <taxon>Eukaryota</taxon>
        <taxon>Viridiplantae</taxon>
        <taxon>Streptophyta</taxon>
        <taxon>Embryophyta</taxon>
        <taxon>Tracheophyta</taxon>
        <taxon>Spermatophyta</taxon>
        <taxon>Magnoliopsida</taxon>
        <taxon>Liliopsida</taxon>
        <taxon>Poales</taxon>
        <taxon>Poaceae</taxon>
        <taxon>BOP clade</taxon>
        <taxon>Oryzoideae</taxon>
        <taxon>Oryzeae</taxon>
        <taxon>Oryzinae</taxon>
        <taxon>Leersia</taxon>
    </lineage>
</organism>
<name>A0A0D9VCD6_9ORYZ</name>
<evidence type="ECO:0000256" key="4">
    <source>
        <dbReference type="ARBA" id="ARBA00012513"/>
    </source>
</evidence>
<dbReference type="PANTHER" id="PTHR48060">
    <property type="entry name" value="DNA DAMAGE-REPAIR/TOLERATION PROTEIN DRT100"/>
    <property type="match status" value="1"/>
</dbReference>
<dbReference type="PRINTS" id="PR00019">
    <property type="entry name" value="LEURICHRPT"/>
</dbReference>
<dbReference type="InterPro" id="IPR032675">
    <property type="entry name" value="LRR_dom_sf"/>
</dbReference>
<dbReference type="GO" id="GO:0005886">
    <property type="term" value="C:plasma membrane"/>
    <property type="evidence" value="ECO:0007669"/>
    <property type="project" value="UniProtKB-SubCell"/>
</dbReference>
<dbReference type="InterPro" id="IPR003591">
    <property type="entry name" value="Leu-rich_rpt_typical-subtyp"/>
</dbReference>
<evidence type="ECO:0000256" key="19">
    <source>
        <dbReference type="SAM" id="SignalP"/>
    </source>
</evidence>
<evidence type="ECO:0000256" key="7">
    <source>
        <dbReference type="ARBA" id="ARBA00022614"/>
    </source>
</evidence>
<evidence type="ECO:0000256" key="1">
    <source>
        <dbReference type="ARBA" id="ARBA00004167"/>
    </source>
</evidence>
<proteinExistence type="inferred from homology"/>
<evidence type="ECO:0000256" key="11">
    <source>
        <dbReference type="ARBA" id="ARBA00022777"/>
    </source>
</evidence>
<reference evidence="22 23" key="1">
    <citation type="submission" date="2012-08" db="EMBL/GenBank/DDBJ databases">
        <title>Oryza genome evolution.</title>
        <authorList>
            <person name="Wing R.A."/>
        </authorList>
    </citation>
    <scope>NUCLEOTIDE SEQUENCE</scope>
</reference>
<dbReference type="Proteomes" id="UP000032180">
    <property type="component" value="Chromosome 2"/>
</dbReference>
<evidence type="ECO:0000256" key="6">
    <source>
        <dbReference type="ARBA" id="ARBA00022527"/>
    </source>
</evidence>
<feature type="domain" description="Disease resistance R13L4/SHOC-2-like LRR" evidence="21">
    <location>
        <begin position="351"/>
        <end position="525"/>
    </location>
</feature>
<evidence type="ECO:0000256" key="15">
    <source>
        <dbReference type="ARBA" id="ARBA00023180"/>
    </source>
</evidence>
<comment type="catalytic activity">
    <reaction evidence="16">
        <text>L-threonyl-[protein] + ATP = O-phospho-L-threonyl-[protein] + ADP + H(+)</text>
        <dbReference type="Rhea" id="RHEA:46608"/>
        <dbReference type="Rhea" id="RHEA-COMP:11060"/>
        <dbReference type="Rhea" id="RHEA-COMP:11605"/>
        <dbReference type="ChEBI" id="CHEBI:15378"/>
        <dbReference type="ChEBI" id="CHEBI:30013"/>
        <dbReference type="ChEBI" id="CHEBI:30616"/>
        <dbReference type="ChEBI" id="CHEBI:61977"/>
        <dbReference type="ChEBI" id="CHEBI:456216"/>
        <dbReference type="EC" id="2.7.11.1"/>
    </reaction>
</comment>
<dbReference type="STRING" id="77586.A0A0D9VCD6"/>
<dbReference type="EnsemblPlants" id="LPERR02G03790.1">
    <property type="protein sequence ID" value="LPERR02G03790.1"/>
    <property type="gene ID" value="LPERR02G03790"/>
</dbReference>
<evidence type="ECO:0000256" key="9">
    <source>
        <dbReference type="ARBA" id="ARBA00022729"/>
    </source>
</evidence>
<dbReference type="FunFam" id="3.80.10.10:FF:000041">
    <property type="entry name" value="LRR receptor-like serine/threonine-protein kinase ERECTA"/>
    <property type="match status" value="1"/>
</dbReference>
<evidence type="ECO:0000313" key="22">
    <source>
        <dbReference type="EnsemblPlants" id="LPERR02G03790.1"/>
    </source>
</evidence>
<dbReference type="HOGENOM" id="CLU_000288_22_9_1"/>
<keyword evidence="23" id="KW-1185">Reference proteome</keyword>
<dbReference type="SUPFAM" id="SSF52058">
    <property type="entry name" value="L domain-like"/>
    <property type="match status" value="1"/>
</dbReference>
<evidence type="ECO:0000256" key="3">
    <source>
        <dbReference type="ARBA" id="ARBA00009592"/>
    </source>
</evidence>
<comment type="similarity">
    <text evidence="3">Belongs to the RLP family.</text>
</comment>
<dbReference type="AlphaFoldDB" id="A0A0D9VCD6"/>
<dbReference type="Gramene" id="LPERR02G03790.1">
    <property type="protein sequence ID" value="LPERR02G03790.1"/>
    <property type="gene ID" value="LPERR02G03790"/>
</dbReference>
<dbReference type="FunFam" id="3.80.10.10:FF:000213">
    <property type="entry name" value="Tyrosine-sulfated glycopeptide receptor 1"/>
    <property type="match status" value="1"/>
</dbReference>
<evidence type="ECO:0000313" key="23">
    <source>
        <dbReference type="Proteomes" id="UP000032180"/>
    </source>
</evidence>
<feature type="transmembrane region" description="Helical" evidence="18">
    <location>
        <begin position="694"/>
        <end position="715"/>
    </location>
</feature>
<evidence type="ECO:0000256" key="10">
    <source>
        <dbReference type="ARBA" id="ARBA00022737"/>
    </source>
</evidence>
<evidence type="ECO:0000256" key="13">
    <source>
        <dbReference type="ARBA" id="ARBA00023136"/>
    </source>
</evidence>
<dbReference type="InterPro" id="IPR053211">
    <property type="entry name" value="DNA_repair-toleration"/>
</dbReference>
<evidence type="ECO:0000256" key="5">
    <source>
        <dbReference type="ARBA" id="ARBA00022475"/>
    </source>
</evidence>
<dbReference type="InterPro" id="IPR013210">
    <property type="entry name" value="LRR_N_plant-typ"/>
</dbReference>
<keyword evidence="11" id="KW-0418">Kinase</keyword>
<keyword evidence="10" id="KW-0677">Repeat</keyword>
<dbReference type="SMART" id="SM00369">
    <property type="entry name" value="LRR_TYP"/>
    <property type="match status" value="7"/>
</dbReference>
<dbReference type="Gene3D" id="3.80.10.10">
    <property type="entry name" value="Ribonuclease Inhibitor"/>
    <property type="match status" value="4"/>
</dbReference>
<evidence type="ECO:0000256" key="12">
    <source>
        <dbReference type="ARBA" id="ARBA00022989"/>
    </source>
</evidence>
<feature type="chain" id="PRO_5002347269" description="non-specific serine/threonine protein kinase" evidence="19">
    <location>
        <begin position="25"/>
        <end position="720"/>
    </location>
</feature>
<evidence type="ECO:0000256" key="17">
    <source>
        <dbReference type="ARBA" id="ARBA00048679"/>
    </source>
</evidence>
<keyword evidence="12 18" id="KW-1133">Transmembrane helix</keyword>
<keyword evidence="14" id="KW-0675">Receptor</keyword>
<keyword evidence="13 18" id="KW-0472">Membrane</keyword>